<accession>A0A9P6LA83</accession>
<dbReference type="InterPro" id="IPR036047">
    <property type="entry name" value="F-box-like_dom_sf"/>
</dbReference>
<dbReference type="Proteomes" id="UP000736335">
    <property type="component" value="Unassembled WGS sequence"/>
</dbReference>
<evidence type="ECO:0008006" key="3">
    <source>
        <dbReference type="Google" id="ProtNLM"/>
    </source>
</evidence>
<protein>
    <recommendedName>
        <fullName evidence="3">F-box domain-containing protein</fullName>
    </recommendedName>
</protein>
<evidence type="ECO:0000313" key="1">
    <source>
        <dbReference type="EMBL" id="KAF9789194.1"/>
    </source>
</evidence>
<gene>
    <name evidence="1" type="ORF">BJ322DRAFT_1041462</name>
</gene>
<dbReference type="AlphaFoldDB" id="A0A9P6LA83"/>
<dbReference type="OrthoDB" id="3264373at2759"/>
<keyword evidence="2" id="KW-1185">Reference proteome</keyword>
<evidence type="ECO:0000313" key="2">
    <source>
        <dbReference type="Proteomes" id="UP000736335"/>
    </source>
</evidence>
<dbReference type="EMBL" id="WIUZ02000003">
    <property type="protein sequence ID" value="KAF9789194.1"/>
    <property type="molecule type" value="Genomic_DNA"/>
</dbReference>
<dbReference type="Gene3D" id="3.80.10.10">
    <property type="entry name" value="Ribonuclease Inhibitor"/>
    <property type="match status" value="1"/>
</dbReference>
<proteinExistence type="predicted"/>
<sequence length="517" mass="57477">MPDATTGWAPHISQQLRAAKKSLQDVIADPKSDPNVMKCLIEAEAEILERDISEITTLLRSWKNGFAPINRLPPEILTTIPHFSDGRRRHRVTIALTHVCRAWREIFISRPSLWTDLCWKGAEKARTYIERSKSSPVNVTLSLNGKLSPHHIFFQVIPRTTGRLKSLTMHGPSEYPKDVADHLSNPEPLLECLEMNKFTTPISGLFAGDLSSLRNLRLSHLNIELSWRNMTNLTSVRLHTISPPIPVAQLLDCFEGAPLLRTIRLTDAISTSDTQDDRLISLASLKTMKINGRAPCAPLFDHLSIPVGTKLDIISKSFDPSYENIFPGSPGNLKNLVNFTTVGFQFKTGLSSARFSGPNGDLLMTSELPEADISTALEYLDRLDSSATEQLVIVGGGSLPADVVHRVLRSMQDLRTLKIHKGEHQYTFIDSLTPQPQPSSVVVCPRLEGLSLTPCRNEEKSAIQSMIRMAASRASRGAKLETIKIMRARGKFDLEDVLELEEHVLRMEFDGDVASNG</sequence>
<dbReference type="InterPro" id="IPR032675">
    <property type="entry name" value="LRR_dom_sf"/>
</dbReference>
<dbReference type="SUPFAM" id="SSF81383">
    <property type="entry name" value="F-box domain"/>
    <property type="match status" value="1"/>
</dbReference>
<reference evidence="1" key="2">
    <citation type="submission" date="2020-11" db="EMBL/GenBank/DDBJ databases">
        <authorList>
            <consortium name="DOE Joint Genome Institute"/>
            <person name="Kuo A."/>
            <person name="Miyauchi S."/>
            <person name="Kiss E."/>
            <person name="Drula E."/>
            <person name="Kohler A."/>
            <person name="Sanchez-Garcia M."/>
            <person name="Andreopoulos B."/>
            <person name="Barry K.W."/>
            <person name="Bonito G."/>
            <person name="Buee M."/>
            <person name="Carver A."/>
            <person name="Chen C."/>
            <person name="Cichocki N."/>
            <person name="Clum A."/>
            <person name="Culley D."/>
            <person name="Crous P.W."/>
            <person name="Fauchery L."/>
            <person name="Girlanda M."/>
            <person name="Hayes R."/>
            <person name="Keri Z."/>
            <person name="Labutti K."/>
            <person name="Lipzen A."/>
            <person name="Lombard V."/>
            <person name="Magnuson J."/>
            <person name="Maillard F."/>
            <person name="Morin E."/>
            <person name="Murat C."/>
            <person name="Nolan M."/>
            <person name="Ohm R."/>
            <person name="Pangilinan J."/>
            <person name="Pereira M."/>
            <person name="Perotto S."/>
            <person name="Peter M."/>
            <person name="Riley R."/>
            <person name="Sitrit Y."/>
            <person name="Stielow B."/>
            <person name="Szollosi G."/>
            <person name="Zifcakova L."/>
            <person name="Stursova M."/>
            <person name="Spatafora J.W."/>
            <person name="Tedersoo L."/>
            <person name="Vaario L.-M."/>
            <person name="Yamada A."/>
            <person name="Yan M."/>
            <person name="Wang P."/>
            <person name="Xu J."/>
            <person name="Bruns T."/>
            <person name="Baldrian P."/>
            <person name="Vilgalys R."/>
            <person name="Henrissat B."/>
            <person name="Grigoriev I.V."/>
            <person name="Hibbett D."/>
            <person name="Nagy L.G."/>
            <person name="Martin F.M."/>
        </authorList>
    </citation>
    <scope>NUCLEOTIDE SEQUENCE</scope>
    <source>
        <strain evidence="1">UH-Tt-Lm1</strain>
    </source>
</reference>
<organism evidence="1 2">
    <name type="scientific">Thelephora terrestris</name>
    <dbReference type="NCBI Taxonomy" id="56493"/>
    <lineage>
        <taxon>Eukaryota</taxon>
        <taxon>Fungi</taxon>
        <taxon>Dikarya</taxon>
        <taxon>Basidiomycota</taxon>
        <taxon>Agaricomycotina</taxon>
        <taxon>Agaricomycetes</taxon>
        <taxon>Thelephorales</taxon>
        <taxon>Thelephoraceae</taxon>
        <taxon>Thelephora</taxon>
    </lineage>
</organism>
<dbReference type="Gene3D" id="1.20.1280.50">
    <property type="match status" value="1"/>
</dbReference>
<name>A0A9P6LA83_9AGAM</name>
<reference evidence="1" key="1">
    <citation type="journal article" date="2020" name="Nat. Commun.">
        <title>Large-scale genome sequencing of mycorrhizal fungi provides insights into the early evolution of symbiotic traits.</title>
        <authorList>
            <person name="Miyauchi S."/>
            <person name="Kiss E."/>
            <person name="Kuo A."/>
            <person name="Drula E."/>
            <person name="Kohler A."/>
            <person name="Sanchez-Garcia M."/>
            <person name="Morin E."/>
            <person name="Andreopoulos B."/>
            <person name="Barry K.W."/>
            <person name="Bonito G."/>
            <person name="Buee M."/>
            <person name="Carver A."/>
            <person name="Chen C."/>
            <person name="Cichocki N."/>
            <person name="Clum A."/>
            <person name="Culley D."/>
            <person name="Crous P.W."/>
            <person name="Fauchery L."/>
            <person name="Girlanda M."/>
            <person name="Hayes R.D."/>
            <person name="Keri Z."/>
            <person name="LaButti K."/>
            <person name="Lipzen A."/>
            <person name="Lombard V."/>
            <person name="Magnuson J."/>
            <person name="Maillard F."/>
            <person name="Murat C."/>
            <person name="Nolan M."/>
            <person name="Ohm R.A."/>
            <person name="Pangilinan J."/>
            <person name="Pereira M.F."/>
            <person name="Perotto S."/>
            <person name="Peter M."/>
            <person name="Pfister S."/>
            <person name="Riley R."/>
            <person name="Sitrit Y."/>
            <person name="Stielow J.B."/>
            <person name="Szollosi G."/>
            <person name="Zifcakova L."/>
            <person name="Stursova M."/>
            <person name="Spatafora J.W."/>
            <person name="Tedersoo L."/>
            <person name="Vaario L.M."/>
            <person name="Yamada A."/>
            <person name="Yan M."/>
            <person name="Wang P."/>
            <person name="Xu J."/>
            <person name="Bruns T."/>
            <person name="Baldrian P."/>
            <person name="Vilgalys R."/>
            <person name="Dunand C."/>
            <person name="Henrissat B."/>
            <person name="Grigoriev I.V."/>
            <person name="Hibbett D."/>
            <person name="Nagy L.G."/>
            <person name="Martin F.M."/>
        </authorList>
    </citation>
    <scope>NUCLEOTIDE SEQUENCE</scope>
    <source>
        <strain evidence="1">UH-Tt-Lm1</strain>
    </source>
</reference>
<comment type="caution">
    <text evidence="1">The sequence shown here is derived from an EMBL/GenBank/DDBJ whole genome shotgun (WGS) entry which is preliminary data.</text>
</comment>